<dbReference type="InterPro" id="IPR018376">
    <property type="entry name" value="Enoyl-CoA_hyd/isom_CS"/>
</dbReference>
<dbReference type="PROSITE" id="PS00166">
    <property type="entry name" value="ENOYL_COA_HYDRATASE"/>
    <property type="match status" value="1"/>
</dbReference>
<evidence type="ECO:0000256" key="4">
    <source>
        <dbReference type="ARBA" id="ARBA00023098"/>
    </source>
</evidence>
<dbReference type="Gene3D" id="1.10.12.10">
    <property type="entry name" value="Lyase 2-enoyl-coa Hydratase, Chain A, domain 2"/>
    <property type="match status" value="1"/>
</dbReference>
<name>A0A7S0BQB4_9RHOD</name>
<organism evidence="8">
    <name type="scientific">Rhodosorus marinus</name>
    <dbReference type="NCBI Taxonomy" id="101924"/>
    <lineage>
        <taxon>Eukaryota</taxon>
        <taxon>Rhodophyta</taxon>
        <taxon>Stylonematophyceae</taxon>
        <taxon>Stylonematales</taxon>
        <taxon>Stylonemataceae</taxon>
        <taxon>Rhodosorus</taxon>
    </lineage>
</organism>
<dbReference type="GO" id="GO:0005739">
    <property type="term" value="C:mitochondrion"/>
    <property type="evidence" value="ECO:0007669"/>
    <property type="project" value="TreeGrafter"/>
</dbReference>
<evidence type="ECO:0000256" key="5">
    <source>
        <dbReference type="ARBA" id="ARBA00023239"/>
    </source>
</evidence>
<dbReference type="EMBL" id="HBEK01019331">
    <property type="protein sequence ID" value="CAD8400529.1"/>
    <property type="molecule type" value="Transcribed_RNA"/>
</dbReference>
<dbReference type="InterPro" id="IPR029045">
    <property type="entry name" value="ClpP/crotonase-like_dom_sf"/>
</dbReference>
<dbReference type="SUPFAM" id="SSF52096">
    <property type="entry name" value="ClpP/crotonase"/>
    <property type="match status" value="1"/>
</dbReference>
<dbReference type="Pfam" id="PF00378">
    <property type="entry name" value="ECH_1"/>
    <property type="match status" value="1"/>
</dbReference>
<evidence type="ECO:0000313" key="8">
    <source>
        <dbReference type="EMBL" id="CAD8400529.1"/>
    </source>
</evidence>
<evidence type="ECO:0000256" key="3">
    <source>
        <dbReference type="ARBA" id="ARBA00022832"/>
    </source>
</evidence>
<keyword evidence="3" id="KW-0276">Fatty acid metabolism</keyword>
<proteinExistence type="inferred from homology"/>
<accession>A0A7S0BQB4</accession>
<dbReference type="InterPro" id="IPR001753">
    <property type="entry name" value="Enoyl-CoA_hydra/iso"/>
</dbReference>
<evidence type="ECO:0000256" key="7">
    <source>
        <dbReference type="RuleBase" id="RU003707"/>
    </source>
</evidence>
<keyword evidence="4" id="KW-0443">Lipid metabolism</keyword>
<dbReference type="EC" id="4.2.1.17" evidence="2"/>
<dbReference type="PANTHER" id="PTHR11941:SF54">
    <property type="entry name" value="ENOYL-COA HYDRATASE, MITOCHONDRIAL"/>
    <property type="match status" value="1"/>
</dbReference>
<sequence>MIRSSLQVLTRFSSAVGRLGSRKLSGNGSDEDFASTKYDDLLVETRDKVALITLNRPGVMNALNANLCNEIVDAVASCDSDPSIAAVVVTGSDRAFAAGADIKEMSSRSYASARFKHDLGSWIDVISGAKKPIIAAVNGFALGGGCELAMACDIVLASDNAQFGQPEVQIGTIPGWGGTQRLIRAVGKAKAMEMILTGRRMSASEAESAGLVARVIPSAQLVDEAVSVGSTFSSYSTAIVSAAKECVQVASDMSLRDGILFERRQFHATFALEDQKEGMKAFLDKRNPEWRDR</sequence>
<evidence type="ECO:0000256" key="1">
    <source>
        <dbReference type="ARBA" id="ARBA00005254"/>
    </source>
</evidence>
<dbReference type="GO" id="GO:0006635">
    <property type="term" value="P:fatty acid beta-oxidation"/>
    <property type="evidence" value="ECO:0007669"/>
    <property type="project" value="TreeGrafter"/>
</dbReference>
<dbReference type="FunFam" id="1.10.12.10:FF:000001">
    <property type="entry name" value="Probable enoyl-CoA hydratase, mitochondrial"/>
    <property type="match status" value="1"/>
</dbReference>
<dbReference type="FunFam" id="3.90.226.10:FF:000019">
    <property type="entry name" value="Enoyl-CoA hydratase, mitochondrial"/>
    <property type="match status" value="1"/>
</dbReference>
<keyword evidence="5" id="KW-0456">Lyase</keyword>
<evidence type="ECO:0000256" key="6">
    <source>
        <dbReference type="ARBA" id="ARBA00073937"/>
    </source>
</evidence>
<dbReference type="GO" id="GO:0004300">
    <property type="term" value="F:enoyl-CoA hydratase activity"/>
    <property type="evidence" value="ECO:0007669"/>
    <property type="project" value="UniProtKB-EC"/>
</dbReference>
<dbReference type="Gene3D" id="3.90.226.10">
    <property type="entry name" value="2-enoyl-CoA Hydratase, Chain A, domain 1"/>
    <property type="match status" value="1"/>
</dbReference>
<dbReference type="InterPro" id="IPR014748">
    <property type="entry name" value="Enoyl-CoA_hydra_C"/>
</dbReference>
<gene>
    <name evidence="8" type="ORF">RMAR0315_LOCUS10525</name>
</gene>
<evidence type="ECO:0000256" key="2">
    <source>
        <dbReference type="ARBA" id="ARBA00012076"/>
    </source>
</evidence>
<dbReference type="PANTHER" id="PTHR11941">
    <property type="entry name" value="ENOYL-COA HYDRATASE-RELATED"/>
    <property type="match status" value="1"/>
</dbReference>
<reference evidence="8" key="1">
    <citation type="submission" date="2021-01" db="EMBL/GenBank/DDBJ databases">
        <authorList>
            <person name="Corre E."/>
            <person name="Pelletier E."/>
            <person name="Niang G."/>
            <person name="Scheremetjew M."/>
            <person name="Finn R."/>
            <person name="Kale V."/>
            <person name="Holt S."/>
            <person name="Cochrane G."/>
            <person name="Meng A."/>
            <person name="Brown T."/>
            <person name="Cohen L."/>
        </authorList>
    </citation>
    <scope>NUCLEOTIDE SEQUENCE</scope>
    <source>
        <strain evidence="8">UTEX LB 2760</strain>
    </source>
</reference>
<dbReference type="CDD" id="cd06558">
    <property type="entry name" value="crotonase-like"/>
    <property type="match status" value="1"/>
</dbReference>
<comment type="similarity">
    <text evidence="1 7">Belongs to the enoyl-CoA hydratase/isomerase family.</text>
</comment>
<dbReference type="AlphaFoldDB" id="A0A7S0BQB4"/>
<protein>
    <recommendedName>
        <fullName evidence="6">Probable enoyl-CoA hydratase, mitochondrial</fullName>
        <ecNumber evidence="2">4.2.1.17</ecNumber>
    </recommendedName>
</protein>